<dbReference type="Gene3D" id="1.10.150.130">
    <property type="match status" value="1"/>
</dbReference>
<keyword evidence="3 5" id="KW-0238">DNA-binding</keyword>
<dbReference type="GO" id="GO:0003677">
    <property type="term" value="F:DNA binding"/>
    <property type="evidence" value="ECO:0007669"/>
    <property type="project" value="UniProtKB-UniRule"/>
</dbReference>
<keyword evidence="2" id="KW-0229">DNA integration</keyword>
<dbReference type="InterPro" id="IPR004107">
    <property type="entry name" value="Integrase_SAM-like_N"/>
</dbReference>
<accession>A0A829MGR6</accession>
<proteinExistence type="inferred from homology"/>
<name>A0A829MGR6_9MYCO</name>
<evidence type="ECO:0000313" key="9">
    <source>
        <dbReference type="Proteomes" id="UP000018502"/>
    </source>
</evidence>
<dbReference type="InterPro" id="IPR002104">
    <property type="entry name" value="Integrase_catalytic"/>
</dbReference>
<dbReference type="SUPFAM" id="SSF56349">
    <property type="entry name" value="DNA breaking-rejoining enzymes"/>
    <property type="match status" value="1"/>
</dbReference>
<evidence type="ECO:0000256" key="2">
    <source>
        <dbReference type="ARBA" id="ARBA00022908"/>
    </source>
</evidence>
<evidence type="ECO:0000256" key="5">
    <source>
        <dbReference type="PROSITE-ProRule" id="PRU01248"/>
    </source>
</evidence>
<comment type="caution">
    <text evidence="8">The sequence shown here is derived from an EMBL/GenBank/DDBJ whole genome shotgun (WGS) entry which is preliminary data.</text>
</comment>
<dbReference type="AlphaFoldDB" id="A0A829MGR6"/>
<dbReference type="PROSITE" id="PS51900">
    <property type="entry name" value="CB"/>
    <property type="match status" value="1"/>
</dbReference>
<protein>
    <submittedName>
        <fullName evidence="8">Phage integrase family protein</fullName>
    </submittedName>
</protein>
<evidence type="ECO:0000256" key="1">
    <source>
        <dbReference type="ARBA" id="ARBA00008857"/>
    </source>
</evidence>
<dbReference type="InterPro" id="IPR011010">
    <property type="entry name" value="DNA_brk_join_enz"/>
</dbReference>
<sequence>MASTKGHRSWGHIRQLPNKSKRYQASYIGRDMQRHNAPITFSTKMEAEAWLANERKIIERSFSSSDDDDRWTSPAERAALTSVVAESLSDYATRWIEQRNIKPRTRIHYTSILETHIAPKLGAIPISSLTPATVRTWHAATLTDKPTLRSHAYQLLHAICATAVKDELLERNPCQIDGATNVKRKIDPAILEIDQLARVSQLIAPKYKALVLISAWCGLRYGEVTELRRSDIGQGCEVISVGRAVTHRSGCRIDTPKSGKPRQVVVPPHIREDVEHHLNSFVGPDDNALLFAPVRGGCHLSDKVVRDALSPALVTVGREGVRIHDLRHFAGTQVARVGNLVETMNHLGHSTVAASLRYQHQVSGRDVEIAAALSALATSTA</sequence>
<feature type="domain" description="Core-binding (CB)" evidence="7">
    <location>
        <begin position="86"/>
        <end position="164"/>
    </location>
</feature>
<dbReference type="CDD" id="cd00397">
    <property type="entry name" value="DNA_BRE_C"/>
    <property type="match status" value="1"/>
</dbReference>
<gene>
    <name evidence="8" type="ORF">L833_1440</name>
</gene>
<evidence type="ECO:0000313" key="8">
    <source>
        <dbReference type="EMBL" id="ESV64061.1"/>
    </source>
</evidence>
<dbReference type="Gene3D" id="1.10.443.10">
    <property type="entry name" value="Intergrase catalytic core"/>
    <property type="match status" value="1"/>
</dbReference>
<keyword evidence="4" id="KW-0233">DNA recombination</keyword>
<dbReference type="InterPro" id="IPR058717">
    <property type="entry name" value="Phage_L5_Integrase_N"/>
</dbReference>
<dbReference type="Pfam" id="PF14659">
    <property type="entry name" value="Phage_int_SAM_3"/>
    <property type="match status" value="1"/>
</dbReference>
<evidence type="ECO:0000256" key="4">
    <source>
        <dbReference type="ARBA" id="ARBA00023172"/>
    </source>
</evidence>
<dbReference type="Proteomes" id="UP000018502">
    <property type="component" value="Unassembled WGS sequence"/>
</dbReference>
<dbReference type="EMBL" id="AYTF01000001">
    <property type="protein sequence ID" value="ESV64061.1"/>
    <property type="molecule type" value="Genomic_DNA"/>
</dbReference>
<dbReference type="PANTHER" id="PTHR30629:SF2">
    <property type="entry name" value="PROPHAGE INTEGRASE INTS-RELATED"/>
    <property type="match status" value="1"/>
</dbReference>
<evidence type="ECO:0000256" key="3">
    <source>
        <dbReference type="ARBA" id="ARBA00023125"/>
    </source>
</evidence>
<dbReference type="InterPro" id="IPR013762">
    <property type="entry name" value="Integrase-like_cat_sf"/>
</dbReference>
<dbReference type="InterPro" id="IPR050808">
    <property type="entry name" value="Phage_Integrase"/>
</dbReference>
<dbReference type="InterPro" id="IPR044068">
    <property type="entry name" value="CB"/>
</dbReference>
<dbReference type="Pfam" id="PF00589">
    <property type="entry name" value="Phage_integrase"/>
    <property type="match status" value="1"/>
</dbReference>
<dbReference type="Pfam" id="PF26003">
    <property type="entry name" value="Integrase_N_phage"/>
    <property type="match status" value="1"/>
</dbReference>
<evidence type="ECO:0000259" key="6">
    <source>
        <dbReference type="PROSITE" id="PS51898"/>
    </source>
</evidence>
<organism evidence="8 9">
    <name type="scientific">Mycobacteroides abscessus MAB_091912_2446</name>
    <dbReference type="NCBI Taxonomy" id="1335414"/>
    <lineage>
        <taxon>Bacteria</taxon>
        <taxon>Bacillati</taxon>
        <taxon>Actinomycetota</taxon>
        <taxon>Actinomycetes</taxon>
        <taxon>Mycobacteriales</taxon>
        <taxon>Mycobacteriaceae</taxon>
        <taxon>Mycobacteroides</taxon>
        <taxon>Mycobacteroides abscessus</taxon>
    </lineage>
</organism>
<dbReference type="PANTHER" id="PTHR30629">
    <property type="entry name" value="PROPHAGE INTEGRASE"/>
    <property type="match status" value="1"/>
</dbReference>
<dbReference type="InterPro" id="IPR010998">
    <property type="entry name" value="Integrase_recombinase_N"/>
</dbReference>
<dbReference type="GO" id="GO:0015074">
    <property type="term" value="P:DNA integration"/>
    <property type="evidence" value="ECO:0007669"/>
    <property type="project" value="UniProtKB-KW"/>
</dbReference>
<feature type="domain" description="Tyr recombinase" evidence="6">
    <location>
        <begin position="186"/>
        <end position="371"/>
    </location>
</feature>
<dbReference type="PROSITE" id="PS51898">
    <property type="entry name" value="TYR_RECOMBINASE"/>
    <property type="match status" value="1"/>
</dbReference>
<evidence type="ECO:0000259" key="7">
    <source>
        <dbReference type="PROSITE" id="PS51900"/>
    </source>
</evidence>
<comment type="similarity">
    <text evidence="1">Belongs to the 'phage' integrase family.</text>
</comment>
<reference evidence="8 9" key="1">
    <citation type="journal article" date="2014" name="Emerg. Infect. Dis.">
        <title>High-level Relatedness among Mycobacterium abscessus subsp. massiliense Strains from Widely Separated Outbreaks.</title>
        <authorList>
            <person name="Tettelin H."/>
            <person name="Davidson R.M."/>
            <person name="Agrawal S."/>
            <person name="Aitken M.L."/>
            <person name="Shallom S."/>
            <person name="Hasan N.A."/>
            <person name="Strong M."/>
            <person name="Nogueira de Moura V.C."/>
            <person name="De Groote M.A."/>
            <person name="Duarte R.S."/>
            <person name="Hine E."/>
            <person name="Parankush S."/>
            <person name="Su Q."/>
            <person name="Daugherty S.C."/>
            <person name="Fraser C.M."/>
            <person name="Brown-Elliott B.A."/>
            <person name="Wallace R.J.Jr."/>
            <person name="Holland S.M."/>
            <person name="Sampaio E.P."/>
            <person name="Olivier K.N."/>
            <person name="Jackson M."/>
            <person name="Zelazny A.M."/>
        </authorList>
    </citation>
    <scope>NUCLEOTIDE SEQUENCE [LARGE SCALE GENOMIC DNA]</scope>
    <source>
        <strain evidence="8 9">MAB_091912_2446</strain>
    </source>
</reference>
<dbReference type="GO" id="GO:0006310">
    <property type="term" value="P:DNA recombination"/>
    <property type="evidence" value="ECO:0007669"/>
    <property type="project" value="UniProtKB-KW"/>
</dbReference>